<dbReference type="Gene3D" id="3.30.390.30">
    <property type="match status" value="1"/>
</dbReference>
<evidence type="ECO:0000256" key="1">
    <source>
        <dbReference type="ARBA" id="ARBA00001974"/>
    </source>
</evidence>
<keyword evidence="2" id="KW-0285">Flavoprotein</keyword>
<dbReference type="Pfam" id="PF07992">
    <property type="entry name" value="Pyr_redox_2"/>
    <property type="match status" value="1"/>
</dbReference>
<keyword evidence="3" id="KW-0274">FAD</keyword>
<dbReference type="PRINTS" id="PR00411">
    <property type="entry name" value="PNDRDTASEI"/>
</dbReference>
<dbReference type="Proteomes" id="UP000033930">
    <property type="component" value="Unassembled WGS sequence"/>
</dbReference>
<protein>
    <submittedName>
        <fullName evidence="5">FAD-dependent pyridine nucleotide-disulfide oxidoreductase</fullName>
    </submittedName>
</protein>
<dbReference type="InterPro" id="IPR023753">
    <property type="entry name" value="FAD/NAD-binding_dom"/>
</dbReference>
<sequence length="391" mass="43681">MQYLIIGGGIAGTTSAQELRKLSSDAEITIIEQSPHRLYSKVILARYVTDELDRERLFLKPEKWYVDNRIELLTDTRVELIDLKNKFIVTSDKRELPYDKLLITTGQEPRLIDEDIKGIVYFRSLEDAENLKALIGEMKTRPIDEQRMIIVGGSFISMEFLHICQKLEISATVILRSDGFWSKVLSPESKNKILEKARELGIDVRLNTGFEIIQSDVFLGVKLDDGTEIKGSILAVGAGLLSDLSWLKESGLEVEQGLLCSSKLQTSDENVFAAGDIAQFDDAIAGRVRQVVNWTNAIGQGSLAANNMTGQDKEFKFVSSYATRIGDLELSFIGDIDQSKADNVRLLHQEDAILELFDRNNKTVGAIIIGSAKQRTEITNSISNSNNLYNL</sequence>
<dbReference type="Gene3D" id="3.50.50.60">
    <property type="entry name" value="FAD/NAD(P)-binding domain"/>
    <property type="match status" value="2"/>
</dbReference>
<comment type="cofactor">
    <cofactor evidence="1">
        <name>FAD</name>
        <dbReference type="ChEBI" id="CHEBI:57692"/>
    </cofactor>
</comment>
<dbReference type="AlphaFoldDB" id="A0A0G0VF94"/>
<dbReference type="GO" id="GO:0016491">
    <property type="term" value="F:oxidoreductase activity"/>
    <property type="evidence" value="ECO:0007669"/>
    <property type="project" value="InterPro"/>
</dbReference>
<dbReference type="PANTHER" id="PTHR43429:SF3">
    <property type="entry name" value="NITRITE REDUCTASE [NAD(P)H]"/>
    <property type="match status" value="1"/>
</dbReference>
<dbReference type="InterPro" id="IPR016156">
    <property type="entry name" value="FAD/NAD-linked_Rdtase_dimer_sf"/>
</dbReference>
<evidence type="ECO:0000313" key="6">
    <source>
        <dbReference type="Proteomes" id="UP000033930"/>
    </source>
</evidence>
<accession>A0A0G0VF94</accession>
<dbReference type="InterPro" id="IPR036188">
    <property type="entry name" value="FAD/NAD-bd_sf"/>
</dbReference>
<name>A0A0G0VF94_9BACT</name>
<evidence type="ECO:0000313" key="5">
    <source>
        <dbReference type="EMBL" id="KKR99503.1"/>
    </source>
</evidence>
<dbReference type="PANTHER" id="PTHR43429">
    <property type="entry name" value="PYRIDINE NUCLEOTIDE-DISULFIDE OXIDOREDUCTASE DOMAIN-CONTAINING"/>
    <property type="match status" value="1"/>
</dbReference>
<gene>
    <name evidence="5" type="ORF">UU50_C0005G0010</name>
</gene>
<reference evidence="5 6" key="1">
    <citation type="journal article" date="2015" name="Nature">
        <title>rRNA introns, odd ribosomes, and small enigmatic genomes across a large radiation of phyla.</title>
        <authorList>
            <person name="Brown C.T."/>
            <person name="Hug L.A."/>
            <person name="Thomas B.C."/>
            <person name="Sharon I."/>
            <person name="Castelle C.J."/>
            <person name="Singh A."/>
            <person name="Wilkins M.J."/>
            <person name="Williams K.H."/>
            <person name="Banfield J.F."/>
        </authorList>
    </citation>
    <scope>NUCLEOTIDE SEQUENCE [LARGE SCALE GENOMIC DNA]</scope>
</reference>
<dbReference type="SUPFAM" id="SSF51905">
    <property type="entry name" value="FAD/NAD(P)-binding domain"/>
    <property type="match status" value="2"/>
</dbReference>
<dbReference type="PRINTS" id="PR00368">
    <property type="entry name" value="FADPNR"/>
</dbReference>
<dbReference type="EMBL" id="LCAW01000005">
    <property type="protein sequence ID" value="KKR99503.1"/>
    <property type="molecule type" value="Genomic_DNA"/>
</dbReference>
<organism evidence="5 6">
    <name type="scientific">Candidatus Uhrbacteria bacterium GW2011_GWC1_41_20</name>
    <dbReference type="NCBI Taxonomy" id="1618983"/>
    <lineage>
        <taxon>Bacteria</taxon>
        <taxon>Candidatus Uhriibacteriota</taxon>
    </lineage>
</organism>
<feature type="domain" description="FAD/NAD(P)-binding" evidence="4">
    <location>
        <begin position="2"/>
        <end position="301"/>
    </location>
</feature>
<proteinExistence type="predicted"/>
<evidence type="ECO:0000256" key="3">
    <source>
        <dbReference type="ARBA" id="ARBA00022827"/>
    </source>
</evidence>
<comment type="caution">
    <text evidence="5">The sequence shown here is derived from an EMBL/GenBank/DDBJ whole genome shotgun (WGS) entry which is preliminary data.</text>
</comment>
<evidence type="ECO:0000256" key="2">
    <source>
        <dbReference type="ARBA" id="ARBA00022630"/>
    </source>
</evidence>
<evidence type="ECO:0000259" key="4">
    <source>
        <dbReference type="Pfam" id="PF07992"/>
    </source>
</evidence>
<dbReference type="InterPro" id="IPR050260">
    <property type="entry name" value="FAD-bd_OxRdtase"/>
</dbReference>